<dbReference type="SUPFAM" id="SSF109604">
    <property type="entry name" value="HD-domain/PDEase-like"/>
    <property type="match status" value="1"/>
</dbReference>
<evidence type="ECO:0000256" key="3">
    <source>
        <dbReference type="ARBA" id="ARBA00029754"/>
    </source>
</evidence>
<dbReference type="SUPFAM" id="SSF81301">
    <property type="entry name" value="Nucleotidyltransferase"/>
    <property type="match status" value="1"/>
</dbReference>
<accession>A0ABV2Q089</accession>
<comment type="similarity">
    <text evidence="6">Belongs to the relA/spoT family.</text>
</comment>
<dbReference type="InterPro" id="IPR033655">
    <property type="entry name" value="TGS_RelA/SpoT"/>
</dbReference>
<dbReference type="InterPro" id="IPR004095">
    <property type="entry name" value="TGS"/>
</dbReference>
<dbReference type="InterPro" id="IPR043519">
    <property type="entry name" value="NT_sf"/>
</dbReference>
<dbReference type="CDD" id="cd04876">
    <property type="entry name" value="ACT_RelA-SpoT"/>
    <property type="match status" value="1"/>
</dbReference>
<evidence type="ECO:0000256" key="5">
    <source>
        <dbReference type="ARBA" id="ARBA00033308"/>
    </source>
</evidence>
<dbReference type="PROSITE" id="PS51671">
    <property type="entry name" value="ACT"/>
    <property type="match status" value="1"/>
</dbReference>
<comment type="function">
    <text evidence="6">In eubacteria ppGpp (guanosine 3'-diphosphate 5'-diphosphate) is a mediator of the stringent response that coordinates a variety of cellular activities in response to changes in nutritional abundance.</text>
</comment>
<name>A0ABV2Q089_9GAMM</name>
<evidence type="ECO:0000259" key="7">
    <source>
        <dbReference type="PROSITE" id="PS51671"/>
    </source>
</evidence>
<sequence>MVQAVSIATPGLQSWRDRAGTLPPVLADALDACATRAVDQAECADVLDLLGMLGCDARTQAAAVWFELARVDPAWWAERRAKLPAELQRLVDGQQAAEQVWALHAQRPPQGAAEGLRRLLLAIVRDLRVVFVLLARQLARMRAAATAPEAERQALARLTRDIHAPLANRLGIWQLKWELEDLAFRYLQPETYRRIANLLDERRTDREAFIRDSLDELQRALEAAGIHAELAGRPKHIYSIWKKMQRKSLDFSDLYDIRAVRVLVDNITDCYAALGVVHSLWPHLPGEFDDYIARPKANGYQSLHTAVLGPAGKTLEVQIRTHEMHRANELGVAAHWRYKEGGSSDAEFEAKIAWMRKLLDTRSEDDSTLAAELQTELLEDRVYLLTPKGEVFDLARGATVLDFAYLVHTEVGHRCRGAKVNGRIVPLTFQPQSGDRVEILTAKVAEPSRDWLSPHHGYLNTARAKDKVRAWFRRIAHDANLAVGRGMFERELKRLALSNADVGKLPAHFHLKNQDELLIALALGEITPGQIARVLQEAAQPPEPEVTQSSAPVASRHATLDHSALSIEGIGNLLTTLARCCQPLPGDPVRGFITKGRGVSVHRADCGSLARLARRDPDRVIEVSWGSAAAQAYEVDIELRGYDRKGLQKDVTSVVSNAGTHIIASSSRLFVHTGEVEMRFTLRVRDFEQLSTLLGKLLALPNVIDARRVGVG</sequence>
<dbReference type="CDD" id="cd01668">
    <property type="entry name" value="TGS_RSH"/>
    <property type="match status" value="1"/>
</dbReference>
<dbReference type="PROSITE" id="PS51880">
    <property type="entry name" value="TGS"/>
    <property type="match status" value="1"/>
</dbReference>
<dbReference type="Pfam" id="PF13291">
    <property type="entry name" value="ACT_4"/>
    <property type="match status" value="1"/>
</dbReference>
<dbReference type="Proteomes" id="UP001549251">
    <property type="component" value="Unassembled WGS sequence"/>
</dbReference>
<keyword evidence="10" id="KW-1185">Reference proteome</keyword>
<dbReference type="InterPro" id="IPR045865">
    <property type="entry name" value="ACT-like_dom_sf"/>
</dbReference>
<dbReference type="Gene3D" id="3.30.70.260">
    <property type="match status" value="1"/>
</dbReference>
<dbReference type="RefSeq" id="WP_354552171.1">
    <property type="nucleotide sequence ID" value="NZ_JBEPSD010000003.1"/>
</dbReference>
<dbReference type="CDD" id="cd05399">
    <property type="entry name" value="NT_Rel-Spo_like"/>
    <property type="match status" value="1"/>
</dbReference>
<dbReference type="PANTHER" id="PTHR21262:SF31">
    <property type="entry name" value="GTP PYROPHOSPHOKINASE"/>
    <property type="match status" value="1"/>
</dbReference>
<dbReference type="InterPro" id="IPR004811">
    <property type="entry name" value="RelA/Spo_fam"/>
</dbReference>
<dbReference type="NCBIfam" id="TIGR00691">
    <property type="entry name" value="spoT_relA"/>
    <property type="match status" value="1"/>
</dbReference>
<dbReference type="InterPro" id="IPR007685">
    <property type="entry name" value="RelA_SpoT"/>
</dbReference>
<feature type="domain" description="ACT" evidence="7">
    <location>
        <begin position="636"/>
        <end position="711"/>
    </location>
</feature>
<dbReference type="SUPFAM" id="SSF55021">
    <property type="entry name" value="ACT-like"/>
    <property type="match status" value="1"/>
</dbReference>
<dbReference type="Pfam" id="PF04607">
    <property type="entry name" value="RelA_SpoT"/>
    <property type="match status" value="1"/>
</dbReference>
<evidence type="ECO:0000313" key="9">
    <source>
        <dbReference type="EMBL" id="MET4570719.1"/>
    </source>
</evidence>
<dbReference type="GO" id="GO:0008728">
    <property type="term" value="F:GTP diphosphokinase activity"/>
    <property type="evidence" value="ECO:0007669"/>
    <property type="project" value="UniProtKB-EC"/>
</dbReference>
<proteinExistence type="inferred from homology"/>
<protein>
    <recommendedName>
        <fullName evidence="1">GTP pyrophosphokinase</fullName>
    </recommendedName>
    <alternativeName>
        <fullName evidence="4">(p)ppGpp synthase</fullName>
    </alternativeName>
    <alternativeName>
        <fullName evidence="3">ATP:GTP 3'-pyrophosphotransferase</fullName>
    </alternativeName>
    <alternativeName>
        <fullName evidence="5">ppGpp synthase I</fullName>
    </alternativeName>
</protein>
<dbReference type="Gene3D" id="3.10.20.30">
    <property type="match status" value="1"/>
</dbReference>
<comment type="pathway">
    <text evidence="2">Purine metabolism.</text>
</comment>
<dbReference type="PANTHER" id="PTHR21262">
    <property type="entry name" value="GUANOSINE-3',5'-BIS DIPHOSPHATE 3'-PYROPHOSPHOHYDROLASE"/>
    <property type="match status" value="1"/>
</dbReference>
<evidence type="ECO:0000256" key="2">
    <source>
        <dbReference type="ARBA" id="ARBA00025704"/>
    </source>
</evidence>
<dbReference type="SMART" id="SM00954">
    <property type="entry name" value="RelA_SpoT"/>
    <property type="match status" value="1"/>
</dbReference>
<evidence type="ECO:0000256" key="6">
    <source>
        <dbReference type="RuleBase" id="RU003847"/>
    </source>
</evidence>
<evidence type="ECO:0000259" key="8">
    <source>
        <dbReference type="PROSITE" id="PS51880"/>
    </source>
</evidence>
<dbReference type="Gene3D" id="3.30.460.10">
    <property type="entry name" value="Beta Polymerase, domain 2"/>
    <property type="match status" value="1"/>
</dbReference>
<comment type="caution">
    <text evidence="9">The sequence shown here is derived from an EMBL/GenBank/DDBJ whole genome shotgun (WGS) entry which is preliminary data.</text>
</comment>
<evidence type="ECO:0000256" key="1">
    <source>
        <dbReference type="ARBA" id="ARBA00019852"/>
    </source>
</evidence>
<evidence type="ECO:0000256" key="4">
    <source>
        <dbReference type="ARBA" id="ARBA00032407"/>
    </source>
</evidence>
<dbReference type="EMBL" id="JBEPSD010000003">
    <property type="protein sequence ID" value="MET4570719.1"/>
    <property type="molecule type" value="Genomic_DNA"/>
</dbReference>
<feature type="domain" description="TGS" evidence="8">
    <location>
        <begin position="378"/>
        <end position="441"/>
    </location>
</feature>
<dbReference type="Pfam" id="PF02824">
    <property type="entry name" value="TGS"/>
    <property type="match status" value="1"/>
</dbReference>
<dbReference type="Gene3D" id="1.10.3210.10">
    <property type="entry name" value="Hypothetical protein af1432"/>
    <property type="match status" value="1"/>
</dbReference>
<reference evidence="9 10" key="1">
    <citation type="submission" date="2024-06" db="EMBL/GenBank/DDBJ databases">
        <title>Sorghum-associated microbial communities from plants grown in Nebraska, USA.</title>
        <authorList>
            <person name="Schachtman D."/>
        </authorList>
    </citation>
    <scope>NUCLEOTIDE SEQUENCE [LARGE SCALE GENOMIC DNA]</scope>
    <source>
        <strain evidence="9 10">1757</strain>
    </source>
</reference>
<dbReference type="InterPro" id="IPR012676">
    <property type="entry name" value="TGS-like"/>
</dbReference>
<dbReference type="Pfam" id="PF13328">
    <property type="entry name" value="HD_4"/>
    <property type="match status" value="1"/>
</dbReference>
<dbReference type="InterPro" id="IPR002912">
    <property type="entry name" value="ACT_dom"/>
</dbReference>
<keyword evidence="9" id="KW-0808">Transferase</keyword>
<gene>
    <name evidence="9" type="ORF">ABIE04_003098</name>
</gene>
<evidence type="ECO:0000313" key="10">
    <source>
        <dbReference type="Proteomes" id="UP001549251"/>
    </source>
</evidence>
<organism evidence="9 10">
    <name type="scientific">Rhodanobacter soli</name>
    <dbReference type="NCBI Taxonomy" id="590609"/>
    <lineage>
        <taxon>Bacteria</taxon>
        <taxon>Pseudomonadati</taxon>
        <taxon>Pseudomonadota</taxon>
        <taxon>Gammaproteobacteria</taxon>
        <taxon>Lysobacterales</taxon>
        <taxon>Rhodanobacteraceae</taxon>
        <taxon>Rhodanobacter</taxon>
    </lineage>
</organism>
<dbReference type="SUPFAM" id="SSF81271">
    <property type="entry name" value="TGS-like"/>
    <property type="match status" value="1"/>
</dbReference>
<dbReference type="InterPro" id="IPR012675">
    <property type="entry name" value="Beta-grasp_dom_sf"/>
</dbReference>